<dbReference type="KEGG" id="anr:Ana3638_04750"/>
<feature type="domain" description="Flavin reductase like" evidence="4">
    <location>
        <begin position="11"/>
        <end position="152"/>
    </location>
</feature>
<comment type="similarity">
    <text evidence="3">Belongs to the flavoredoxin family.</text>
</comment>
<sequence>MSKIKIRNLPMVYPIPSVLVGVIVDEKPNYVTLGNCGIISVEPSVIYISSSKSHYTNKGIYDNKKFSINIPSTNLMTEFDYCGLVSGSNIDKSDVFDTFFDSSNRIPMIRECPINMECEVIQVFNIYDMEVFIAHVTEVYANEECLINGFPDTQKVNPLFYSIDNTYWTIGKQIGHGFTEGKSLKK</sequence>
<dbReference type="EMBL" id="CP048000">
    <property type="protein sequence ID" value="QHQ60174.1"/>
    <property type="molecule type" value="Genomic_DNA"/>
</dbReference>
<evidence type="ECO:0000313" key="5">
    <source>
        <dbReference type="EMBL" id="QHQ60174.1"/>
    </source>
</evidence>
<evidence type="ECO:0000313" key="6">
    <source>
        <dbReference type="Proteomes" id="UP000464314"/>
    </source>
</evidence>
<reference evidence="5 6" key="1">
    <citation type="submission" date="2020-01" db="EMBL/GenBank/DDBJ databases">
        <title>Genome analysis of Anaerocolumna sp. CBA3638.</title>
        <authorList>
            <person name="Kim J."/>
            <person name="Roh S.W."/>
        </authorList>
    </citation>
    <scope>NUCLEOTIDE SEQUENCE [LARGE SCALE GENOMIC DNA]</scope>
    <source>
        <strain evidence="5 6">CBA3638</strain>
    </source>
</reference>
<dbReference type="SMART" id="SM00903">
    <property type="entry name" value="Flavin_Reduct"/>
    <property type="match status" value="1"/>
</dbReference>
<accession>A0A6P1TGA4</accession>
<dbReference type="InterPro" id="IPR012349">
    <property type="entry name" value="Split_barrel_FMN-bd"/>
</dbReference>
<dbReference type="InterPro" id="IPR002563">
    <property type="entry name" value="Flavin_Rdtase-like_dom"/>
</dbReference>
<proteinExistence type="inferred from homology"/>
<name>A0A6P1TGA4_9FIRM</name>
<dbReference type="Gene3D" id="2.30.110.10">
    <property type="entry name" value="Electron Transport, Fmn-binding Protein, Chain A"/>
    <property type="match status" value="1"/>
</dbReference>
<organism evidence="5 6">
    <name type="scientific">Anaerocolumna sedimenticola</name>
    <dbReference type="NCBI Taxonomy" id="2696063"/>
    <lineage>
        <taxon>Bacteria</taxon>
        <taxon>Bacillati</taxon>
        <taxon>Bacillota</taxon>
        <taxon>Clostridia</taxon>
        <taxon>Lachnospirales</taxon>
        <taxon>Lachnospiraceae</taxon>
        <taxon>Anaerocolumna</taxon>
    </lineage>
</organism>
<dbReference type="PANTHER" id="PTHR43567:SF1">
    <property type="entry name" value="FLAVOREDOXIN"/>
    <property type="match status" value="1"/>
</dbReference>
<dbReference type="GO" id="GO:0016646">
    <property type="term" value="F:oxidoreductase activity, acting on the CH-NH group of donors, NAD or NADP as acceptor"/>
    <property type="evidence" value="ECO:0007669"/>
    <property type="project" value="UniProtKB-ARBA"/>
</dbReference>
<evidence type="ECO:0000259" key="4">
    <source>
        <dbReference type="SMART" id="SM00903"/>
    </source>
</evidence>
<evidence type="ECO:0000256" key="2">
    <source>
        <dbReference type="ARBA" id="ARBA00022630"/>
    </source>
</evidence>
<dbReference type="GO" id="GO:0010181">
    <property type="term" value="F:FMN binding"/>
    <property type="evidence" value="ECO:0007669"/>
    <property type="project" value="InterPro"/>
</dbReference>
<comment type="cofactor">
    <cofactor evidence="1">
        <name>FMN</name>
        <dbReference type="ChEBI" id="CHEBI:58210"/>
    </cofactor>
</comment>
<dbReference type="RefSeq" id="WP_161837010.1">
    <property type="nucleotide sequence ID" value="NZ_CP048000.1"/>
</dbReference>
<keyword evidence="2" id="KW-0285">Flavoprotein</keyword>
<dbReference type="InterPro" id="IPR052174">
    <property type="entry name" value="Flavoredoxin"/>
</dbReference>
<dbReference type="Proteomes" id="UP000464314">
    <property type="component" value="Chromosome"/>
</dbReference>
<keyword evidence="6" id="KW-1185">Reference proteome</keyword>
<evidence type="ECO:0000256" key="1">
    <source>
        <dbReference type="ARBA" id="ARBA00001917"/>
    </source>
</evidence>
<dbReference type="PANTHER" id="PTHR43567">
    <property type="entry name" value="FLAVOREDOXIN-RELATED-RELATED"/>
    <property type="match status" value="1"/>
</dbReference>
<dbReference type="AlphaFoldDB" id="A0A6P1TGA4"/>
<dbReference type="SUPFAM" id="SSF50475">
    <property type="entry name" value="FMN-binding split barrel"/>
    <property type="match status" value="1"/>
</dbReference>
<gene>
    <name evidence="5" type="ORF">Ana3638_04750</name>
</gene>
<dbReference type="Pfam" id="PF01613">
    <property type="entry name" value="Flavin_Reduct"/>
    <property type="match status" value="1"/>
</dbReference>
<evidence type="ECO:0000256" key="3">
    <source>
        <dbReference type="ARBA" id="ARBA00038054"/>
    </source>
</evidence>
<protein>
    <submittedName>
        <fullName evidence="5">Flavin reductase family protein</fullName>
    </submittedName>
</protein>